<feature type="domain" description="SIS" evidence="7">
    <location>
        <begin position="35"/>
        <end position="178"/>
    </location>
</feature>
<dbReference type="RefSeq" id="WP_150279242.1">
    <property type="nucleotide sequence ID" value="NZ_BMFF01000009.1"/>
</dbReference>
<dbReference type="InterPro" id="IPR004800">
    <property type="entry name" value="KdsD/KpsF-type"/>
</dbReference>
<evidence type="ECO:0000256" key="5">
    <source>
        <dbReference type="PROSITE-ProRule" id="PRU00703"/>
    </source>
</evidence>
<dbReference type="InterPro" id="IPR050986">
    <property type="entry name" value="GutQ/KpsF_isomerases"/>
</dbReference>
<dbReference type="PANTHER" id="PTHR42745">
    <property type="match status" value="1"/>
</dbReference>
<name>A0ABQ1Q2I0_9GAMM</name>
<accession>A0ABQ1Q2I0</accession>
<dbReference type="InterPro" id="IPR035474">
    <property type="entry name" value="SIS_Kpsf"/>
</dbReference>
<dbReference type="InterPro" id="IPR000644">
    <property type="entry name" value="CBS_dom"/>
</dbReference>
<keyword evidence="9" id="KW-1185">Reference proteome</keyword>
<dbReference type="CDD" id="cd05014">
    <property type="entry name" value="SIS_Kpsf"/>
    <property type="match status" value="1"/>
</dbReference>
<dbReference type="Pfam" id="PF01380">
    <property type="entry name" value="SIS"/>
    <property type="match status" value="1"/>
</dbReference>
<comment type="similarity">
    <text evidence="1 4">Belongs to the SIS family. GutQ/KpsF subfamily.</text>
</comment>
<dbReference type="GO" id="GO:0016853">
    <property type="term" value="F:isomerase activity"/>
    <property type="evidence" value="ECO:0007669"/>
    <property type="project" value="UniProtKB-KW"/>
</dbReference>
<dbReference type="Gene3D" id="3.10.580.10">
    <property type="entry name" value="CBS-domain"/>
    <property type="match status" value="1"/>
</dbReference>
<dbReference type="SUPFAM" id="SSF53697">
    <property type="entry name" value="SIS domain"/>
    <property type="match status" value="1"/>
</dbReference>
<dbReference type="InterPro" id="IPR046348">
    <property type="entry name" value="SIS_dom_sf"/>
</dbReference>
<dbReference type="SMART" id="SM00116">
    <property type="entry name" value="CBS"/>
    <property type="match status" value="2"/>
</dbReference>
<dbReference type="PROSITE" id="PS51371">
    <property type="entry name" value="CBS"/>
    <property type="match status" value="2"/>
</dbReference>
<sequence length="323" mass="34086">MPDFDFTASARRSIEMERDAVHSLLERLDEGFVKACDALLSCTGRIVVTGMGKSGHIGKKIAATLASTGSPAFFVHPGEASHGDMGMITRQDVVIALSNSGNTAEVVTLLPLLKRLGVPLISITGNPDSVLAKAALANLHTGVEQEACPLNLAPTSSTTTALVMGDALAIALLEARGFSAEDFAFSHPGGTLGRRLLLLVDDIMHDGERMPMVTPQTSLRDALLEMTRKGLGLTGITDQQGRLAGIFTDGDLRRTLDQNLDIHTSSISLVMTPQCKTVSQGALAAEALKIMEDAKINGLFVVDPDGRPVGALNMHDLLRAGVV</sequence>
<reference evidence="9" key="1">
    <citation type="journal article" date="2019" name="Int. J. Syst. Evol. Microbiol.">
        <title>The Global Catalogue of Microorganisms (GCM) 10K type strain sequencing project: providing services to taxonomists for standard genome sequencing and annotation.</title>
        <authorList>
            <consortium name="The Broad Institute Genomics Platform"/>
            <consortium name="The Broad Institute Genome Sequencing Center for Infectious Disease"/>
            <person name="Wu L."/>
            <person name="Ma J."/>
        </authorList>
    </citation>
    <scope>NUCLEOTIDE SEQUENCE [LARGE SCALE GENOMIC DNA]</scope>
    <source>
        <strain evidence="9">CGMCC 1.12482</strain>
    </source>
</reference>
<dbReference type="EMBL" id="BMFF01000009">
    <property type="protein sequence ID" value="GGD10812.1"/>
    <property type="molecule type" value="Genomic_DNA"/>
</dbReference>
<evidence type="ECO:0000313" key="8">
    <source>
        <dbReference type="EMBL" id="GGD10812.1"/>
    </source>
</evidence>
<dbReference type="PROSITE" id="PS51464">
    <property type="entry name" value="SIS"/>
    <property type="match status" value="1"/>
</dbReference>
<keyword evidence="4 8" id="KW-0413">Isomerase</keyword>
<protein>
    <recommendedName>
        <fullName evidence="4">Arabinose 5-phosphate isomerase</fullName>
        <shortName evidence="4">API</shortName>
        <ecNumber evidence="4">5.3.1.13</ecNumber>
    </recommendedName>
</protein>
<evidence type="ECO:0000256" key="4">
    <source>
        <dbReference type="PIRNR" id="PIRNR004692"/>
    </source>
</evidence>
<feature type="domain" description="CBS" evidence="6">
    <location>
        <begin position="204"/>
        <end position="262"/>
    </location>
</feature>
<dbReference type="InterPro" id="IPR046342">
    <property type="entry name" value="CBS_dom_sf"/>
</dbReference>
<dbReference type="CDD" id="cd04604">
    <property type="entry name" value="CBS_pair_SIS_assoc"/>
    <property type="match status" value="1"/>
</dbReference>
<keyword evidence="2" id="KW-0677">Repeat</keyword>
<dbReference type="PANTHER" id="PTHR42745:SF1">
    <property type="entry name" value="ARABINOSE 5-PHOSPHATE ISOMERASE KDSD"/>
    <property type="match status" value="1"/>
</dbReference>
<evidence type="ECO:0000313" key="9">
    <source>
        <dbReference type="Proteomes" id="UP000638188"/>
    </source>
</evidence>
<dbReference type="Pfam" id="PF00571">
    <property type="entry name" value="CBS"/>
    <property type="match status" value="2"/>
</dbReference>
<evidence type="ECO:0000259" key="6">
    <source>
        <dbReference type="PROSITE" id="PS51371"/>
    </source>
</evidence>
<proteinExistence type="inferred from homology"/>
<dbReference type="SUPFAM" id="SSF54631">
    <property type="entry name" value="CBS-domain pair"/>
    <property type="match status" value="1"/>
</dbReference>
<gene>
    <name evidence="8" type="primary">kdsD</name>
    <name evidence="8" type="ORF">GCM10007418_32280</name>
</gene>
<dbReference type="InterPro" id="IPR001347">
    <property type="entry name" value="SIS_dom"/>
</dbReference>
<comment type="caution">
    <text evidence="8">The sequence shown here is derived from an EMBL/GenBank/DDBJ whole genome shotgun (WGS) entry which is preliminary data.</text>
</comment>
<dbReference type="Proteomes" id="UP000638188">
    <property type="component" value="Unassembled WGS sequence"/>
</dbReference>
<dbReference type="EC" id="5.3.1.13" evidence="4"/>
<comment type="catalytic activity">
    <reaction evidence="4">
        <text>D-arabinose 5-phosphate = D-ribulose 5-phosphate</text>
        <dbReference type="Rhea" id="RHEA:23104"/>
        <dbReference type="ChEBI" id="CHEBI:57693"/>
        <dbReference type="ChEBI" id="CHEBI:58121"/>
        <dbReference type="EC" id="5.3.1.13"/>
    </reaction>
</comment>
<dbReference type="PIRSF" id="PIRSF004692">
    <property type="entry name" value="KdsD_KpsF"/>
    <property type="match status" value="1"/>
</dbReference>
<feature type="domain" description="CBS" evidence="6">
    <location>
        <begin position="271"/>
        <end position="323"/>
    </location>
</feature>
<dbReference type="NCBIfam" id="TIGR00393">
    <property type="entry name" value="kpsF"/>
    <property type="match status" value="1"/>
</dbReference>
<evidence type="ECO:0000259" key="7">
    <source>
        <dbReference type="PROSITE" id="PS51464"/>
    </source>
</evidence>
<evidence type="ECO:0000256" key="3">
    <source>
        <dbReference type="ARBA" id="ARBA00023122"/>
    </source>
</evidence>
<organism evidence="8 9">
    <name type="scientific">Halopseudomonas salina</name>
    <dbReference type="NCBI Taxonomy" id="1323744"/>
    <lineage>
        <taxon>Bacteria</taxon>
        <taxon>Pseudomonadati</taxon>
        <taxon>Pseudomonadota</taxon>
        <taxon>Gammaproteobacteria</taxon>
        <taxon>Pseudomonadales</taxon>
        <taxon>Pseudomonadaceae</taxon>
        <taxon>Halopseudomonas</taxon>
    </lineage>
</organism>
<dbReference type="Gene3D" id="3.40.50.10490">
    <property type="entry name" value="Glucose-6-phosphate isomerase like protein, domain 1"/>
    <property type="match status" value="1"/>
</dbReference>
<evidence type="ECO:0000256" key="1">
    <source>
        <dbReference type="ARBA" id="ARBA00008165"/>
    </source>
</evidence>
<evidence type="ECO:0000256" key="2">
    <source>
        <dbReference type="ARBA" id="ARBA00022737"/>
    </source>
</evidence>
<keyword evidence="3 5" id="KW-0129">CBS domain</keyword>